<accession>A0ABD2QVG5</accession>
<evidence type="ECO:0000256" key="1">
    <source>
        <dbReference type="SAM" id="MobiDB-lite"/>
    </source>
</evidence>
<feature type="compositionally biased region" description="Low complexity" evidence="1">
    <location>
        <begin position="1"/>
        <end position="14"/>
    </location>
</feature>
<dbReference type="EMBL" id="JBJKTR010000024">
    <property type="protein sequence ID" value="KAL3323167.1"/>
    <property type="molecule type" value="Genomic_DNA"/>
</dbReference>
<sequence length="104" mass="11650">KNNNNSLNSPFNNSKTATSRNPSAAYHRPLHLSPSRRKSPSKSRENPTKTLQIGSPAETRPHCPYRFLFSSRNPVEIASTTTPSRPACHNHQLQSFIRILGDLD</sequence>
<reference evidence="2 3" key="1">
    <citation type="submission" date="2024-05" db="EMBL/GenBank/DDBJ databases">
        <title>De novo assembly of an allotetraploid wild potato.</title>
        <authorList>
            <person name="Hosaka A.J."/>
        </authorList>
    </citation>
    <scope>NUCLEOTIDE SEQUENCE [LARGE SCALE GENOMIC DNA]</scope>
    <source>
        <tissue evidence="2">Young leaves</tissue>
    </source>
</reference>
<keyword evidence="3" id="KW-1185">Reference proteome</keyword>
<protein>
    <submittedName>
        <fullName evidence="2">Uncharacterized protein</fullName>
    </submittedName>
</protein>
<organism evidence="2 3">
    <name type="scientific">Solanum stoloniferum</name>
    <dbReference type="NCBI Taxonomy" id="62892"/>
    <lineage>
        <taxon>Eukaryota</taxon>
        <taxon>Viridiplantae</taxon>
        <taxon>Streptophyta</taxon>
        <taxon>Embryophyta</taxon>
        <taxon>Tracheophyta</taxon>
        <taxon>Spermatophyta</taxon>
        <taxon>Magnoliopsida</taxon>
        <taxon>eudicotyledons</taxon>
        <taxon>Gunneridae</taxon>
        <taxon>Pentapetalae</taxon>
        <taxon>asterids</taxon>
        <taxon>lamiids</taxon>
        <taxon>Solanales</taxon>
        <taxon>Solanaceae</taxon>
        <taxon>Solanoideae</taxon>
        <taxon>Solaneae</taxon>
        <taxon>Solanum</taxon>
    </lineage>
</organism>
<comment type="caution">
    <text evidence="2">The sequence shown here is derived from an EMBL/GenBank/DDBJ whole genome shotgun (WGS) entry which is preliminary data.</text>
</comment>
<evidence type="ECO:0000313" key="3">
    <source>
        <dbReference type="Proteomes" id="UP001627284"/>
    </source>
</evidence>
<feature type="non-terminal residue" evidence="2">
    <location>
        <position position="1"/>
    </location>
</feature>
<feature type="region of interest" description="Disordered" evidence="1">
    <location>
        <begin position="1"/>
        <end position="59"/>
    </location>
</feature>
<dbReference type="Proteomes" id="UP001627284">
    <property type="component" value="Unassembled WGS sequence"/>
</dbReference>
<feature type="compositionally biased region" description="Basic residues" evidence="1">
    <location>
        <begin position="28"/>
        <end position="41"/>
    </location>
</feature>
<proteinExistence type="predicted"/>
<dbReference type="AlphaFoldDB" id="A0ABD2QVG5"/>
<name>A0ABD2QVG5_9SOLN</name>
<evidence type="ECO:0000313" key="2">
    <source>
        <dbReference type="EMBL" id="KAL3323167.1"/>
    </source>
</evidence>
<gene>
    <name evidence="2" type="ORF">AABB24_040332</name>
</gene>